<dbReference type="Proteomes" id="UP000324222">
    <property type="component" value="Unassembled WGS sequence"/>
</dbReference>
<proteinExistence type="predicted"/>
<accession>A0A5B7EAG9</accession>
<comment type="caution">
    <text evidence="1">The sequence shown here is derived from an EMBL/GenBank/DDBJ whole genome shotgun (WGS) entry which is preliminary data.</text>
</comment>
<reference evidence="1 2" key="1">
    <citation type="submission" date="2019-05" db="EMBL/GenBank/DDBJ databases">
        <title>Another draft genome of Portunus trituberculatus and its Hox gene families provides insights of decapod evolution.</title>
        <authorList>
            <person name="Jeong J.-H."/>
            <person name="Song I."/>
            <person name="Kim S."/>
            <person name="Choi T."/>
            <person name="Kim D."/>
            <person name="Ryu S."/>
            <person name="Kim W."/>
        </authorList>
    </citation>
    <scope>NUCLEOTIDE SEQUENCE [LARGE SCALE GENOMIC DNA]</scope>
    <source>
        <tissue evidence="1">Muscle</tissue>
    </source>
</reference>
<protein>
    <submittedName>
        <fullName evidence="1">Uncharacterized protein</fullName>
    </submittedName>
</protein>
<sequence length="113" mass="13051">MTEKRLFRELRWDKVWRSGVPEPCGVTESNRAVVKQNPDERGNVCRNLAAVKERSVVLRIVKVRYSRAHKWVEVARRVAGRAVQGTMDAELGKDLPQPWSYAVTQDGRIFFIK</sequence>
<dbReference type="AlphaFoldDB" id="A0A5B7EAG9"/>
<evidence type="ECO:0000313" key="2">
    <source>
        <dbReference type="Proteomes" id="UP000324222"/>
    </source>
</evidence>
<keyword evidence="2" id="KW-1185">Reference proteome</keyword>
<name>A0A5B7EAG9_PORTR</name>
<dbReference type="EMBL" id="VSRR010002392">
    <property type="protein sequence ID" value="MPC31220.1"/>
    <property type="molecule type" value="Genomic_DNA"/>
</dbReference>
<gene>
    <name evidence="1" type="ORF">E2C01_024504</name>
</gene>
<organism evidence="1 2">
    <name type="scientific">Portunus trituberculatus</name>
    <name type="common">Swimming crab</name>
    <name type="synonym">Neptunus trituberculatus</name>
    <dbReference type="NCBI Taxonomy" id="210409"/>
    <lineage>
        <taxon>Eukaryota</taxon>
        <taxon>Metazoa</taxon>
        <taxon>Ecdysozoa</taxon>
        <taxon>Arthropoda</taxon>
        <taxon>Crustacea</taxon>
        <taxon>Multicrustacea</taxon>
        <taxon>Malacostraca</taxon>
        <taxon>Eumalacostraca</taxon>
        <taxon>Eucarida</taxon>
        <taxon>Decapoda</taxon>
        <taxon>Pleocyemata</taxon>
        <taxon>Brachyura</taxon>
        <taxon>Eubrachyura</taxon>
        <taxon>Portunoidea</taxon>
        <taxon>Portunidae</taxon>
        <taxon>Portuninae</taxon>
        <taxon>Portunus</taxon>
    </lineage>
</organism>
<evidence type="ECO:0000313" key="1">
    <source>
        <dbReference type="EMBL" id="MPC31220.1"/>
    </source>
</evidence>